<protein>
    <recommendedName>
        <fullName evidence="2">histidine kinase</fullName>
        <ecNumber evidence="2">2.7.13.3</ecNumber>
    </recommendedName>
</protein>
<dbReference type="InterPro" id="IPR036890">
    <property type="entry name" value="HATPase_C_sf"/>
</dbReference>
<evidence type="ECO:0000256" key="1">
    <source>
        <dbReference type="ARBA" id="ARBA00000085"/>
    </source>
</evidence>
<keyword evidence="7" id="KW-0902">Two-component regulatory system</keyword>
<organism evidence="9 10">
    <name type="scientific">Arthrobacter bambusae</name>
    <dbReference type="NCBI Taxonomy" id="1338426"/>
    <lineage>
        <taxon>Bacteria</taxon>
        <taxon>Bacillati</taxon>
        <taxon>Actinomycetota</taxon>
        <taxon>Actinomycetes</taxon>
        <taxon>Micrococcales</taxon>
        <taxon>Micrococcaceae</taxon>
        <taxon>Arthrobacter</taxon>
    </lineage>
</organism>
<proteinExistence type="predicted"/>
<dbReference type="Proteomes" id="UP001549307">
    <property type="component" value="Unassembled WGS sequence"/>
</dbReference>
<keyword evidence="3" id="KW-0808">Transferase</keyword>
<dbReference type="InterPro" id="IPR005467">
    <property type="entry name" value="His_kinase_dom"/>
</dbReference>
<evidence type="ECO:0000256" key="7">
    <source>
        <dbReference type="ARBA" id="ARBA00023012"/>
    </source>
</evidence>
<evidence type="ECO:0000259" key="8">
    <source>
        <dbReference type="PROSITE" id="PS50109"/>
    </source>
</evidence>
<dbReference type="Pfam" id="PF02518">
    <property type="entry name" value="HATPase_c"/>
    <property type="match status" value="1"/>
</dbReference>
<keyword evidence="5 9" id="KW-0418">Kinase</keyword>
<dbReference type="Gene3D" id="3.30.565.10">
    <property type="entry name" value="Histidine kinase-like ATPase, C-terminal domain"/>
    <property type="match status" value="2"/>
</dbReference>
<gene>
    <name evidence="9" type="ORF">ABIE37_002657</name>
</gene>
<dbReference type="EC" id="2.7.13.3" evidence="2"/>
<evidence type="ECO:0000313" key="10">
    <source>
        <dbReference type="Proteomes" id="UP001549307"/>
    </source>
</evidence>
<dbReference type="PRINTS" id="PR00344">
    <property type="entry name" value="BCTRLSENSOR"/>
</dbReference>
<reference evidence="9 10" key="1">
    <citation type="submission" date="2024-06" db="EMBL/GenBank/DDBJ databases">
        <title>Sorghum-associated microbial communities from plants grown in Nebraska, USA.</title>
        <authorList>
            <person name="Schachtman D."/>
        </authorList>
    </citation>
    <scope>NUCLEOTIDE SEQUENCE [LARGE SCALE GENOMIC DNA]</scope>
    <source>
        <strain evidence="9 10">3552</strain>
    </source>
</reference>
<evidence type="ECO:0000256" key="4">
    <source>
        <dbReference type="ARBA" id="ARBA00022741"/>
    </source>
</evidence>
<comment type="catalytic activity">
    <reaction evidence="1">
        <text>ATP + protein L-histidine = ADP + protein N-phospho-L-histidine.</text>
        <dbReference type="EC" id="2.7.13.3"/>
    </reaction>
</comment>
<dbReference type="PANTHER" id="PTHR43065">
    <property type="entry name" value="SENSOR HISTIDINE KINASE"/>
    <property type="match status" value="1"/>
</dbReference>
<evidence type="ECO:0000256" key="3">
    <source>
        <dbReference type="ARBA" id="ARBA00022679"/>
    </source>
</evidence>
<dbReference type="EMBL" id="JBEPSN010000006">
    <property type="protein sequence ID" value="MET4540869.1"/>
    <property type="molecule type" value="Genomic_DNA"/>
</dbReference>
<evidence type="ECO:0000256" key="6">
    <source>
        <dbReference type="ARBA" id="ARBA00022840"/>
    </source>
</evidence>
<feature type="domain" description="Histidine kinase" evidence="8">
    <location>
        <begin position="511"/>
        <end position="729"/>
    </location>
</feature>
<evidence type="ECO:0000256" key="5">
    <source>
        <dbReference type="ARBA" id="ARBA00022777"/>
    </source>
</evidence>
<dbReference type="PANTHER" id="PTHR43065:SF46">
    <property type="entry name" value="C4-DICARBOXYLATE TRANSPORT SENSOR PROTEIN DCTB"/>
    <property type="match status" value="1"/>
</dbReference>
<dbReference type="Pfam" id="PF13589">
    <property type="entry name" value="HATPase_c_3"/>
    <property type="match status" value="1"/>
</dbReference>
<evidence type="ECO:0000313" key="9">
    <source>
        <dbReference type="EMBL" id="MET4540869.1"/>
    </source>
</evidence>
<dbReference type="GO" id="GO:0016301">
    <property type="term" value="F:kinase activity"/>
    <property type="evidence" value="ECO:0007669"/>
    <property type="project" value="UniProtKB-KW"/>
</dbReference>
<dbReference type="PROSITE" id="PS50109">
    <property type="entry name" value="HIS_KIN"/>
    <property type="match status" value="1"/>
</dbReference>
<name>A0ABV2P8F3_9MICC</name>
<comment type="caution">
    <text evidence="9">The sequence shown here is derived from an EMBL/GenBank/DDBJ whole genome shotgun (WGS) entry which is preliminary data.</text>
</comment>
<sequence>MMSEAIVQPVGILRPRARLVHTLGSDLISNERIALIELVKNSYDADASHVVIEFSGSFENGEGSIAVWDNGHGMSLETVKNVWSEIATPFRRETHFSESAQRRVLGEKGIGRLAASRIGTLTEIVTARADFDEVVVLVDWDQFQQDIYLDEVEFSITERSPLAFGPNGKAVDILGPHFNGHGVGVQMTRLTRSWDEEEIRQLRLSLSRLAEPLPAGDLEDEVVQDFAISLSLPDRLSHLAGSIAPSDAVSHPHYSISGSVDPEGRAELTYKELLSGESSEVTTEISMASIDGTERRTPMCGPIKVDIRAWDLDKDAFEATKGQINMSAGNLKDYRAEIKEHSGVALFRDRFRVQPFGDATFDWLNLDARRVNNPTTRLSNNQISGFVFIKADENPELKDRSHREGLIDTQEYEDLQKVILSVIQELEVRRRKSRKARNAGSKVTKGASSGGLFQGFSLSKLEALSISRAHDAELQQAVKETQVSVETGIRNVKATLSRFSRLATLGSVVDIVLHEGRGAVARIKAGAFQLEGAVKLSQDEVVAARTRRNAPRISAGAEILTSLFRRIEPLSGRRRGRPSKVELKAIVDGACDLLVPEFERLNIRLSKRVAASSVTVDEGEIIQVLVNLLDNATYWLTHVEKDQRQIIVDADRDSDGHVVISVSDSGPGVPEDLRDDIFDPYFSTKPNGTGLGLAIAGSTVLDFYDGSLALVESEELPGATFQMTLRKRVGG</sequence>
<dbReference type="SUPFAM" id="SSF55874">
    <property type="entry name" value="ATPase domain of HSP90 chaperone/DNA topoisomerase II/histidine kinase"/>
    <property type="match status" value="2"/>
</dbReference>
<dbReference type="SMART" id="SM00387">
    <property type="entry name" value="HATPase_c"/>
    <property type="match status" value="1"/>
</dbReference>
<dbReference type="InterPro" id="IPR004358">
    <property type="entry name" value="Sig_transdc_His_kin-like_C"/>
</dbReference>
<keyword evidence="10" id="KW-1185">Reference proteome</keyword>
<keyword evidence="4" id="KW-0547">Nucleotide-binding</keyword>
<dbReference type="InterPro" id="IPR003594">
    <property type="entry name" value="HATPase_dom"/>
</dbReference>
<keyword evidence="6" id="KW-0067">ATP-binding</keyword>
<evidence type="ECO:0000256" key="2">
    <source>
        <dbReference type="ARBA" id="ARBA00012438"/>
    </source>
</evidence>
<accession>A0ABV2P8F3</accession>